<gene>
    <name evidence="2" type="ORF">Maq22A_c14165</name>
</gene>
<feature type="coiled-coil region" evidence="1">
    <location>
        <begin position="166"/>
        <end position="200"/>
    </location>
</feature>
<proteinExistence type="predicted"/>
<keyword evidence="1" id="KW-0175">Coiled coil</keyword>
<dbReference type="OrthoDB" id="7855414at2"/>
<dbReference type="EMBL" id="AP014704">
    <property type="protein sequence ID" value="BAQ46023.1"/>
    <property type="molecule type" value="Genomic_DNA"/>
</dbReference>
<dbReference type="AlphaFoldDB" id="A0A0C6FC11"/>
<dbReference type="PATRIC" id="fig|270351.10.peg.2728"/>
<reference evidence="3" key="2">
    <citation type="submission" date="2015-01" db="EMBL/GenBank/DDBJ databases">
        <title>Complete genome sequence of Methylobacterium aquaticum strain 22A.</title>
        <authorList>
            <person name="Tani A."/>
            <person name="Ogura Y."/>
            <person name="Hayashi T."/>
        </authorList>
    </citation>
    <scope>NUCLEOTIDE SEQUENCE [LARGE SCALE GENOMIC DNA]</scope>
    <source>
        <strain evidence="3">MA-22A</strain>
    </source>
</reference>
<evidence type="ECO:0000313" key="2">
    <source>
        <dbReference type="EMBL" id="BAQ46023.1"/>
    </source>
</evidence>
<accession>A0A0C6FC11</accession>
<sequence length="206" mass="23417">MGEAKRRKEALLKNSRKGLVVSNSMEINGTSLHAKSGNLDLQELRASLLYWDELVWPTSRAIHFSSGPDEQFLETQGILKRPSYTFNGDIAQGMAMTQIMAFQELDRREPGKWSLAQGANSFLLRDGPLIDGNLAMVELVRAIPVPNQDVPLAEILEFKNRRHDELIQLRSEIDNLFFEVDKAENAHEKLLENVKKLMILVRLFSD</sequence>
<protein>
    <submittedName>
        <fullName evidence="2">Uncharacterized protein</fullName>
    </submittedName>
</protein>
<dbReference type="Pfam" id="PF19749">
    <property type="entry name" value="DUF6236"/>
    <property type="match status" value="1"/>
</dbReference>
<dbReference type="RefSeq" id="WP_145984652.1">
    <property type="nucleotide sequence ID" value="NZ_AP014704.1"/>
</dbReference>
<evidence type="ECO:0000313" key="3">
    <source>
        <dbReference type="Proteomes" id="UP000061432"/>
    </source>
</evidence>
<name>A0A0C6FC11_9HYPH</name>
<reference evidence="2 3" key="1">
    <citation type="journal article" date="2015" name="Genome Announc.">
        <title>Complete Genome Sequence of Methylobacterium aquaticum Strain 22A, Isolated from Racomitrium japonicum Moss.</title>
        <authorList>
            <person name="Tani A."/>
            <person name="Ogura Y."/>
            <person name="Hayashi T."/>
            <person name="Kimbara K."/>
        </authorList>
    </citation>
    <scope>NUCLEOTIDE SEQUENCE [LARGE SCALE GENOMIC DNA]</scope>
    <source>
        <strain evidence="2 3">MA-22A</strain>
    </source>
</reference>
<organism evidence="2 3">
    <name type="scientific">Methylobacterium aquaticum</name>
    <dbReference type="NCBI Taxonomy" id="270351"/>
    <lineage>
        <taxon>Bacteria</taxon>
        <taxon>Pseudomonadati</taxon>
        <taxon>Pseudomonadota</taxon>
        <taxon>Alphaproteobacteria</taxon>
        <taxon>Hyphomicrobiales</taxon>
        <taxon>Methylobacteriaceae</taxon>
        <taxon>Methylobacterium</taxon>
    </lineage>
</organism>
<dbReference type="KEGG" id="maqu:Maq22A_c14165"/>
<dbReference type="Proteomes" id="UP000061432">
    <property type="component" value="Chromosome"/>
</dbReference>
<dbReference type="InterPro" id="IPR046203">
    <property type="entry name" value="DUF6236"/>
</dbReference>
<evidence type="ECO:0000256" key="1">
    <source>
        <dbReference type="SAM" id="Coils"/>
    </source>
</evidence>